<sequence length="361" mass="39451">MLRHAIAPSRRFTKASHDVVRHVRLTSDAKILLLAVQGLPDEQAGRPLSEHARRLGITGRAYQKSKELLVAHGYVHEWREQGERGRWVTEQLLSNVPLTAEEAAALRRGCDPVSPSAPEPAVGGPAVRVAGHHLPVEEEREKNSPHPPSEAGRERVTAREPGCTPEPEPKGEPEPEAVPASEAAGTAFGGREVAPEVAEGERVLLSLRHVRRELYLGAKEARVLAELAARWLLRGVSAGELRRVLTSELPGEGVRSAVGFLRFRLLHKMPPELPVESAPRPADPPPVVELKLCGAPDEEEHVFRPVADETECGPCRRRAARELWERQRALAEAEPDPLPWRERFARLGAPASGGEAAPCAP</sequence>
<feature type="region of interest" description="Disordered" evidence="1">
    <location>
        <begin position="136"/>
        <end position="183"/>
    </location>
</feature>
<evidence type="ECO:0000313" key="3">
    <source>
        <dbReference type="Proteomes" id="UP001602322"/>
    </source>
</evidence>
<name>A0ABW6X301_9ACTN</name>
<dbReference type="Proteomes" id="UP001602322">
    <property type="component" value="Unassembled WGS sequence"/>
</dbReference>
<evidence type="ECO:0000256" key="1">
    <source>
        <dbReference type="SAM" id="MobiDB-lite"/>
    </source>
</evidence>
<protein>
    <recommendedName>
        <fullName evidence="4">Helix-turn-helix protein</fullName>
    </recommendedName>
</protein>
<dbReference type="EMBL" id="JBIBEG010000001">
    <property type="protein sequence ID" value="MFF5895412.1"/>
    <property type="molecule type" value="Genomic_DNA"/>
</dbReference>
<proteinExistence type="predicted"/>
<accession>A0ABW6X301</accession>
<evidence type="ECO:0008006" key="4">
    <source>
        <dbReference type="Google" id="ProtNLM"/>
    </source>
</evidence>
<gene>
    <name evidence="2" type="ORF">ACFY8O_05720</name>
</gene>
<keyword evidence="3" id="KW-1185">Reference proteome</keyword>
<comment type="caution">
    <text evidence="2">The sequence shown here is derived from an EMBL/GenBank/DDBJ whole genome shotgun (WGS) entry which is preliminary data.</text>
</comment>
<evidence type="ECO:0000313" key="2">
    <source>
        <dbReference type="EMBL" id="MFF5895412.1"/>
    </source>
</evidence>
<reference evidence="2 3" key="1">
    <citation type="submission" date="2024-10" db="EMBL/GenBank/DDBJ databases">
        <title>The Natural Products Discovery Center: Release of the First 8490 Sequenced Strains for Exploring Actinobacteria Biosynthetic Diversity.</title>
        <authorList>
            <person name="Kalkreuter E."/>
            <person name="Kautsar S.A."/>
            <person name="Yang D."/>
            <person name="Bader C.D."/>
            <person name="Teijaro C.N."/>
            <person name="Fluegel L."/>
            <person name="Davis C.M."/>
            <person name="Simpson J.R."/>
            <person name="Lauterbach L."/>
            <person name="Steele A.D."/>
            <person name="Gui C."/>
            <person name="Meng S."/>
            <person name="Li G."/>
            <person name="Viehrig K."/>
            <person name="Ye F."/>
            <person name="Su P."/>
            <person name="Kiefer A.F."/>
            <person name="Nichols A."/>
            <person name="Cepeda A.J."/>
            <person name="Yan W."/>
            <person name="Fan B."/>
            <person name="Jiang Y."/>
            <person name="Adhikari A."/>
            <person name="Zheng C.-J."/>
            <person name="Schuster L."/>
            <person name="Cowan T.M."/>
            <person name="Smanski M.J."/>
            <person name="Chevrette M.G."/>
            <person name="De Carvalho L.P.S."/>
            <person name="Shen B."/>
        </authorList>
    </citation>
    <scope>NUCLEOTIDE SEQUENCE [LARGE SCALE GENOMIC DNA]</scope>
    <source>
        <strain evidence="2 3">NPDC012540</strain>
    </source>
</reference>
<organism evidence="2 3">
    <name type="scientific">Streptomyces argenteolus</name>
    <dbReference type="NCBI Taxonomy" id="67274"/>
    <lineage>
        <taxon>Bacteria</taxon>
        <taxon>Bacillati</taxon>
        <taxon>Actinomycetota</taxon>
        <taxon>Actinomycetes</taxon>
        <taxon>Kitasatosporales</taxon>
        <taxon>Streptomycetaceae</taxon>
        <taxon>Streptomyces</taxon>
    </lineage>
</organism>
<dbReference type="RefSeq" id="WP_387899119.1">
    <property type="nucleotide sequence ID" value="NZ_JBIBEG010000001.1"/>
</dbReference>